<keyword evidence="3" id="KW-1185">Reference proteome</keyword>
<dbReference type="EMBL" id="JAVDQF010000001">
    <property type="protein sequence ID" value="MDR6270369.1"/>
    <property type="molecule type" value="Genomic_DNA"/>
</dbReference>
<reference evidence="2 3" key="1">
    <citation type="submission" date="2023-07" db="EMBL/GenBank/DDBJ databases">
        <title>Sequencing the genomes of 1000 actinobacteria strains.</title>
        <authorList>
            <person name="Klenk H.-P."/>
        </authorList>
    </citation>
    <scope>NUCLEOTIDE SEQUENCE [LARGE SCALE GENOMIC DNA]</scope>
    <source>
        <strain evidence="2 3">DSM 14555</strain>
    </source>
</reference>
<keyword evidence="2" id="KW-0689">Ribosomal protein</keyword>
<dbReference type="Proteomes" id="UP001185069">
    <property type="component" value="Unassembled WGS sequence"/>
</dbReference>
<keyword evidence="2" id="KW-0687">Ribonucleoprotein</keyword>
<organism evidence="2 3">
    <name type="scientific">Arthrobacter russicus</name>
    <dbReference type="NCBI Taxonomy" id="172040"/>
    <lineage>
        <taxon>Bacteria</taxon>
        <taxon>Bacillati</taxon>
        <taxon>Actinomycetota</taxon>
        <taxon>Actinomycetes</taxon>
        <taxon>Micrococcales</taxon>
        <taxon>Micrococcaceae</taxon>
        <taxon>Arthrobacter</taxon>
    </lineage>
</organism>
<evidence type="ECO:0000313" key="2">
    <source>
        <dbReference type="EMBL" id="MDR6270369.1"/>
    </source>
</evidence>
<dbReference type="InterPro" id="IPR003776">
    <property type="entry name" value="YcaO-like_dom"/>
</dbReference>
<dbReference type="PANTHER" id="PTHR37809:SF1">
    <property type="entry name" value="RIBOSOMAL PROTEIN S12 METHYLTHIOTRANSFERASE ACCESSORY FACTOR YCAO"/>
    <property type="match status" value="1"/>
</dbReference>
<dbReference type="Pfam" id="PF02624">
    <property type="entry name" value="YcaO"/>
    <property type="match status" value="1"/>
</dbReference>
<dbReference type="GO" id="GO:0005840">
    <property type="term" value="C:ribosome"/>
    <property type="evidence" value="ECO:0007669"/>
    <property type="project" value="UniProtKB-KW"/>
</dbReference>
<dbReference type="Gene3D" id="3.30.160.660">
    <property type="match status" value="1"/>
</dbReference>
<proteinExistence type="predicted"/>
<dbReference type="PROSITE" id="PS51664">
    <property type="entry name" value="YCAO"/>
    <property type="match status" value="1"/>
</dbReference>
<gene>
    <name evidence="2" type="ORF">JOE69_002607</name>
</gene>
<dbReference type="PANTHER" id="PTHR37809">
    <property type="entry name" value="RIBOSOMAL PROTEIN S12 METHYLTHIOTRANSFERASE ACCESSORY FACTOR YCAO"/>
    <property type="match status" value="1"/>
</dbReference>
<accession>A0ABU1JD70</accession>
<name>A0ABU1JD70_9MICC</name>
<dbReference type="Gene3D" id="3.30.40.250">
    <property type="match status" value="1"/>
</dbReference>
<protein>
    <submittedName>
        <fullName evidence="2">Ribosomal protein S12 methylthiotransferase accessory factor</fullName>
    </submittedName>
</protein>
<evidence type="ECO:0000313" key="3">
    <source>
        <dbReference type="Proteomes" id="UP001185069"/>
    </source>
</evidence>
<dbReference type="RefSeq" id="WP_309799407.1">
    <property type="nucleotide sequence ID" value="NZ_BAAAHY010000007.1"/>
</dbReference>
<sequence>MPYLFKERDILDQLSLAPFPVLSEGLVGADVGLIPALREVRLAPGSVQVPAFAVQAPNLPACTGTAISRRSSMGFGLTAGQLFGSACGEFVERYSANVIPRRFEAYPAAEQIPVREFQQFTDAQYASPGFPFTHPDAAGDIRFHRAMRASDGRLGAVPADLAFLHPTGSRQWCAITSNGLAAGRNFGMAARGAVFELIERDAFMRAWYRAETGQCFRIPERVPMHFTGPLRRICRQLELLGITVTLVRFEGAGGVPVILACARSAKVGLAVGCAAKSEVRSAMTAAFLESVHTYNWSLRMLGGTPEIDAVAELEDHIAFHAAPENRKHNAFLDRGPESAEADFTANGNQPLGDVIARTRDQGWDVWLADLRSPDVARSGWHVVRALSPQAATLDVEFPHLRQHGEIRNPTPHPFP</sequence>
<dbReference type="Gene3D" id="3.30.1330.230">
    <property type="match status" value="1"/>
</dbReference>
<evidence type="ECO:0000259" key="1">
    <source>
        <dbReference type="PROSITE" id="PS51664"/>
    </source>
</evidence>
<feature type="domain" description="YcaO" evidence="1">
    <location>
        <begin position="74"/>
        <end position="415"/>
    </location>
</feature>
<comment type="caution">
    <text evidence="2">The sequence shown here is derived from an EMBL/GenBank/DDBJ whole genome shotgun (WGS) entry which is preliminary data.</text>
</comment>